<dbReference type="Proteomes" id="UP000245137">
    <property type="component" value="Unassembled WGS sequence"/>
</dbReference>
<comment type="caution">
    <text evidence="2">The sequence shown here is derived from an EMBL/GenBank/DDBJ whole genome shotgun (WGS) entry which is preliminary data.</text>
</comment>
<feature type="region of interest" description="Disordered" evidence="1">
    <location>
        <begin position="64"/>
        <end position="85"/>
    </location>
</feature>
<evidence type="ECO:0000313" key="2">
    <source>
        <dbReference type="EMBL" id="PWB94084.1"/>
    </source>
</evidence>
<name>A0A2U1SR39_METSR</name>
<dbReference type="OrthoDB" id="7217987at2"/>
<gene>
    <name evidence="2" type="ORF">C5689_10030</name>
</gene>
<evidence type="ECO:0000313" key="3">
    <source>
        <dbReference type="Proteomes" id="UP000245137"/>
    </source>
</evidence>
<feature type="compositionally biased region" description="Polar residues" evidence="1">
    <location>
        <begin position="66"/>
        <end position="78"/>
    </location>
</feature>
<dbReference type="EMBL" id="PUIV01000012">
    <property type="protein sequence ID" value="PWB94084.1"/>
    <property type="molecule type" value="Genomic_DNA"/>
</dbReference>
<sequence length="552" mass="59776">MTHVPKVQTIAKGATPSKLLGGVAVVALLGAFGAPTAAVADTASEIKALKAELKRLEHRLEEQAKTTHQVKNALNSAKSAPDHKGPPPVFVSFKNGLFVETEDKDFNFKVGGRVQVDGGFTSAPSTGSRSNVDFRRARLEVEGKAYKNWYYKFQYDFTGTGSQGIRDAFLAYRAKLLPSEITSEPITFQVGSQYEPFSMETVTSSKHITFIERALPGALAPDRHIGARVGLGDKHWAVQAGVFSTSFGQDKAQNPAATGHQYWDLTTRAIYAPIVEEDKLLHFGGSFMYHKPNDSTAAQDPNNLLPGSGSRDETDILKNTYIVVPSAQALNCSPAYKAATGVALLWTPGYLQNGCLKSSYNYNFEMAATYGPFSVQGEYSGAHYERDAGTALALGNNGGSSLEYSGYYVQGSVFLTGESRAASYKGYDKDWNSPGTFSDIAIKNPLGKGGWGAWEIAARYSELNLNNGGLVDSNYAYLAAVAGNAAQKALANTATLGGREENLTLALNWYPVRGVRLQANWTRAMTLVAPSDKPYLNGQHPSTFLFRTQVFW</sequence>
<proteinExistence type="predicted"/>
<keyword evidence="3" id="KW-1185">Reference proteome</keyword>
<evidence type="ECO:0000256" key="1">
    <source>
        <dbReference type="SAM" id="MobiDB-lite"/>
    </source>
</evidence>
<protein>
    <recommendedName>
        <fullName evidence="4">Porin</fullName>
    </recommendedName>
</protein>
<accession>A0A2U1SR39</accession>
<dbReference type="InterPro" id="IPR023614">
    <property type="entry name" value="Porin_dom_sf"/>
</dbReference>
<dbReference type="Pfam" id="PF07396">
    <property type="entry name" value="Porin_O_P"/>
    <property type="match status" value="2"/>
</dbReference>
<evidence type="ECO:0008006" key="4">
    <source>
        <dbReference type="Google" id="ProtNLM"/>
    </source>
</evidence>
<organism evidence="2 3">
    <name type="scientific">Methylosinus sporium</name>
    <dbReference type="NCBI Taxonomy" id="428"/>
    <lineage>
        <taxon>Bacteria</taxon>
        <taxon>Pseudomonadati</taxon>
        <taxon>Pseudomonadota</taxon>
        <taxon>Alphaproteobacteria</taxon>
        <taxon>Hyphomicrobiales</taxon>
        <taxon>Methylocystaceae</taxon>
        <taxon>Methylosinus</taxon>
    </lineage>
</organism>
<dbReference type="InterPro" id="IPR010870">
    <property type="entry name" value="Porin_O/P"/>
</dbReference>
<reference evidence="2 3" key="1">
    <citation type="journal article" date="2018" name="Appl. Microbiol. Biotechnol.">
        <title>Co-cultivation of the strictly anaerobic methanogen Methanosarcina barkeri with aerobic methanotrophs in an oxygen-limited membrane bioreactor.</title>
        <authorList>
            <person name="In 't Zandt M.H."/>
            <person name="van den Bosch T.J.M."/>
            <person name="Rijkers R."/>
            <person name="van Kessel M.A.H.J."/>
            <person name="Jetten M.S.M."/>
            <person name="Welte C.U."/>
        </authorList>
    </citation>
    <scope>NUCLEOTIDE SEQUENCE [LARGE SCALE GENOMIC DNA]</scope>
    <source>
        <strain evidence="2 3">DSM 17706</strain>
    </source>
</reference>
<dbReference type="AlphaFoldDB" id="A0A2U1SR39"/>
<dbReference type="Gene3D" id="2.40.160.10">
    <property type="entry name" value="Porin"/>
    <property type="match status" value="1"/>
</dbReference>
<dbReference type="RefSeq" id="WP_108917142.1">
    <property type="nucleotide sequence ID" value="NZ_BGJY01000002.1"/>
</dbReference>